<comment type="subunit">
    <text evidence="14">Component of the COMPASS (Set1C) complex.</text>
</comment>
<reference evidence="19" key="1">
    <citation type="submission" date="2019-03" db="EMBL/GenBank/DDBJ databases">
        <title>Snf2 controls pulcherriminic acid biosynthesis and connects pigmentation and antifungal activity of the yeast Metschnikowia pulcherrima.</title>
        <authorList>
            <person name="Gore-Lloyd D."/>
            <person name="Sumann I."/>
            <person name="Brachmann A.O."/>
            <person name="Schneeberger K."/>
            <person name="Ortiz-Merino R.A."/>
            <person name="Moreno-Beltran M."/>
            <person name="Schlaefli M."/>
            <person name="Kirner P."/>
            <person name="Santos Kron A."/>
            <person name="Wolfe K.H."/>
            <person name="Piel J."/>
            <person name="Ahrens C.H."/>
            <person name="Henk D."/>
            <person name="Freimoser F.M."/>
        </authorList>
    </citation>
    <scope>NUCLEOTIDE SEQUENCE [LARGE SCALE GENOMIC DNA]</scope>
    <source>
        <strain evidence="19">APC 1.2</strain>
    </source>
</reference>
<evidence type="ECO:0000256" key="12">
    <source>
        <dbReference type="ARBA" id="ARBA00047583"/>
    </source>
</evidence>
<dbReference type="PIRSF" id="PIRSF037104">
    <property type="entry name" value="Histone_H3-K4_mtfrase_Set1_fun"/>
    <property type="match status" value="1"/>
</dbReference>
<evidence type="ECO:0000259" key="16">
    <source>
        <dbReference type="PROSITE" id="PS50280"/>
    </source>
</evidence>
<dbReference type="EMBL" id="CP034456">
    <property type="protein sequence ID" value="QBM86740.1"/>
    <property type="molecule type" value="Genomic_DNA"/>
</dbReference>
<evidence type="ECO:0000256" key="6">
    <source>
        <dbReference type="ARBA" id="ARBA00022603"/>
    </source>
</evidence>
<dbReference type="InterPro" id="IPR024657">
    <property type="entry name" value="COMPASS_Set1_N-SET"/>
</dbReference>
<feature type="compositionally biased region" description="Low complexity" evidence="15">
    <location>
        <begin position="852"/>
        <end position="864"/>
    </location>
</feature>
<sequence>MSIPRSREKRRYRSTPRPQGPSRMSMPLRSRSRDKEYSHADGLDQAPSIPTGPRSLGLRRGRRDEATYEKRPSLSSGISSRSFPSASEDNDTKSILMNGTDLQTGINPDDSKYDLQMHNQGYLSLRQLSSPIDVLKNYKVIYDPEMDKTLSKSERKTKHRKLHFQTTEEQTHGSDPRLKLGLHLYISKPHKTSKKLPFKQLPKARLTFDKDSLGSPPQSELVAWDLPASASEVYLLNFLESFGTPVKAIKLINDPVNAVPLGIATFSFQGTLERALQLATKFLSKVKSEPQKIDGAELRVALNDANDKLLNAKIKIAQDKLRNEHITREKEERQRLEDKKKKEAEEEKKVTPSPSVEPPIQEEEPDPLAGLENSTTLSFRHKSKVIKGVHIPADLVKYVKERPFLFINQKYVPTTKISTQDVKKVLMKYDWTRVLLDRTGFYVVFNSLKECHRCFLKEDGLRFFEYRMYMEMCVPENYKENITSSSSSSIAGNNDVDEAVNLLIKDFQAFLSKDIRERVMAPMILDLLNPNDYPELIDVLKKQEKEKEERKKSVLEKSMSNEGPPFVTPHHNMVSSSITKSRKGPENNYVMSLPSFSRKLGSFASNNKKRKSLFPMQHALNYDDNDSEESDEDDSSRGTTPMPVSKRELESPPTPQDDEPNKRQKVSRLRESLLYDDSSDEEMDDQVGDDQGPEPASENKDVPEIAEVEDAKKPSTSETDLRFHPTEGPRPELVYEEEKPQAGTIFDLARFKSIIKDDEDLALARKVLLSTTPSVIEHPEYWAWKRNQSSSNAIISEEESIGLLSEHLECDTGSFKSQGFKKIVDADKIEYLPHRRKIHKPLKTVHHDSEENNPASGNTNNANNLQSSRVNRANNRRFAADISAQKQILSSESDILNLNALNKRKKPVSFARSAIHNWGLYALEPIAAKEMIIEYVGESIRQQVAEHREKSYLRTGIGSSYLFRIDENTVIDATKKGGIARFINHCCNPSCTAKIIKVDGKKRIVIYALKDIEANEELTYDYKFERETNDEERIRCLCGAPGCKGYLN</sequence>
<feature type="compositionally biased region" description="Acidic residues" evidence="15">
    <location>
        <begin position="623"/>
        <end position="634"/>
    </location>
</feature>
<dbReference type="Pfam" id="PF00856">
    <property type="entry name" value="SET"/>
    <property type="match status" value="1"/>
</dbReference>
<keyword evidence="5 14" id="KW-0158">Chromosome</keyword>
<feature type="region of interest" description="Disordered" evidence="15">
    <location>
        <begin position="841"/>
        <end position="866"/>
    </location>
</feature>
<dbReference type="SUPFAM" id="SSF82199">
    <property type="entry name" value="SET domain"/>
    <property type="match status" value="1"/>
</dbReference>
<dbReference type="EC" id="2.1.1.354" evidence="3 14"/>
<feature type="region of interest" description="Disordered" evidence="15">
    <location>
        <begin position="1"/>
        <end position="95"/>
    </location>
</feature>
<dbReference type="PANTHER" id="PTHR45814">
    <property type="entry name" value="HISTONE-LYSINE N-METHYLTRANSFERASE SETD1"/>
    <property type="match status" value="1"/>
</dbReference>
<dbReference type="PROSITE" id="PS51572">
    <property type="entry name" value="SAM_MT43_1"/>
    <property type="match status" value="1"/>
</dbReference>
<evidence type="ECO:0000256" key="4">
    <source>
        <dbReference type="ARBA" id="ARBA00015839"/>
    </source>
</evidence>
<dbReference type="InterPro" id="IPR046341">
    <property type="entry name" value="SET_dom_sf"/>
</dbReference>
<feature type="region of interest" description="Disordered" evidence="15">
    <location>
        <begin position="548"/>
        <end position="590"/>
    </location>
</feature>
<dbReference type="PANTHER" id="PTHR45814:SF2">
    <property type="entry name" value="HISTONE-LYSINE N-METHYLTRANSFERASE SETD1"/>
    <property type="match status" value="1"/>
</dbReference>
<dbReference type="InterPro" id="IPR044570">
    <property type="entry name" value="Set1-like"/>
</dbReference>
<proteinExistence type="predicted"/>
<evidence type="ECO:0000313" key="18">
    <source>
        <dbReference type="EMBL" id="QBM86740.1"/>
    </source>
</evidence>
<dbReference type="InterPro" id="IPR003616">
    <property type="entry name" value="Post-SET_dom"/>
</dbReference>
<dbReference type="InterPro" id="IPR017111">
    <property type="entry name" value="Set1_fungi"/>
</dbReference>
<dbReference type="PROSITE" id="PS50280">
    <property type="entry name" value="SET"/>
    <property type="match status" value="1"/>
</dbReference>
<comment type="subcellular location">
    <subcellularLocation>
        <location evidence="2">Chromosome</location>
    </subcellularLocation>
    <subcellularLocation>
        <location evidence="1 14">Nucleus</location>
    </subcellularLocation>
</comment>
<keyword evidence="19" id="KW-1185">Reference proteome</keyword>
<name>A0A4P6XHU9_9ASCO</name>
<keyword evidence="10 14" id="KW-0539">Nucleus</keyword>
<keyword evidence="7 14" id="KW-0808">Transferase</keyword>
<keyword evidence="8 14" id="KW-0949">S-adenosyl-L-methionine</keyword>
<evidence type="ECO:0000256" key="8">
    <source>
        <dbReference type="ARBA" id="ARBA00022691"/>
    </source>
</evidence>
<dbReference type="GO" id="GO:0140999">
    <property type="term" value="F:histone H3K4 trimethyltransferase activity"/>
    <property type="evidence" value="ECO:0007669"/>
    <property type="project" value="UniProtKB-EC"/>
</dbReference>
<dbReference type="AlphaFoldDB" id="A0A4P6XHU9"/>
<dbReference type="PROSITE" id="PS50868">
    <property type="entry name" value="POST_SET"/>
    <property type="match status" value="1"/>
</dbReference>
<dbReference type="GO" id="GO:0032259">
    <property type="term" value="P:methylation"/>
    <property type="evidence" value="ECO:0007669"/>
    <property type="project" value="UniProtKB-KW"/>
</dbReference>
<comment type="catalytic activity">
    <reaction evidence="11 14">
        <text>L-lysyl(4)-[histone H3] + 3 S-adenosyl-L-methionine = N(6),N(6),N(6)-trimethyl-L-lysyl(4)-[histone H3] + 3 S-adenosyl-L-homocysteine + 3 H(+)</text>
        <dbReference type="Rhea" id="RHEA:60260"/>
        <dbReference type="Rhea" id="RHEA-COMP:15537"/>
        <dbReference type="Rhea" id="RHEA-COMP:15547"/>
        <dbReference type="ChEBI" id="CHEBI:15378"/>
        <dbReference type="ChEBI" id="CHEBI:29969"/>
        <dbReference type="ChEBI" id="CHEBI:57856"/>
        <dbReference type="ChEBI" id="CHEBI:59789"/>
        <dbReference type="ChEBI" id="CHEBI:61961"/>
        <dbReference type="EC" id="2.1.1.354"/>
    </reaction>
</comment>
<keyword evidence="6 14" id="KW-0489">Methyltransferase</keyword>
<dbReference type="Pfam" id="PF11767">
    <property type="entry name" value="SET_assoc"/>
    <property type="match status" value="1"/>
</dbReference>
<comment type="catalytic activity">
    <reaction evidence="12">
        <text>N(6)-methyl-L-lysyl(4)-[histone H3] + S-adenosyl-L-methionine = N(6),N(6)-dimethyl-L-lysyl(4)-[histone H3] + S-adenosyl-L-homocysteine + H(+)</text>
        <dbReference type="Rhea" id="RHEA:60268"/>
        <dbReference type="Rhea" id="RHEA-COMP:15540"/>
        <dbReference type="Rhea" id="RHEA-COMP:15543"/>
        <dbReference type="ChEBI" id="CHEBI:15378"/>
        <dbReference type="ChEBI" id="CHEBI:57856"/>
        <dbReference type="ChEBI" id="CHEBI:59789"/>
        <dbReference type="ChEBI" id="CHEBI:61929"/>
        <dbReference type="ChEBI" id="CHEBI:61976"/>
    </reaction>
</comment>
<dbReference type="STRING" id="2163413.A0A4P6XHU9"/>
<keyword evidence="9 14" id="KW-0156">Chromatin regulator</keyword>
<feature type="domain" description="Post-SET" evidence="17">
    <location>
        <begin position="1032"/>
        <end position="1048"/>
    </location>
</feature>
<dbReference type="InterPro" id="IPR001214">
    <property type="entry name" value="SET_dom"/>
</dbReference>
<evidence type="ECO:0000256" key="14">
    <source>
        <dbReference type="PIRNR" id="PIRNR037104"/>
    </source>
</evidence>
<feature type="region of interest" description="Disordered" evidence="15">
    <location>
        <begin position="151"/>
        <end position="175"/>
    </location>
</feature>
<evidence type="ECO:0000313" key="19">
    <source>
        <dbReference type="Proteomes" id="UP000292447"/>
    </source>
</evidence>
<feature type="region of interest" description="Disordered" evidence="15">
    <location>
        <begin position="621"/>
        <end position="729"/>
    </location>
</feature>
<dbReference type="GO" id="GO:0048188">
    <property type="term" value="C:Set1C/COMPASS complex"/>
    <property type="evidence" value="ECO:0007669"/>
    <property type="project" value="InterPro"/>
</dbReference>
<evidence type="ECO:0000256" key="7">
    <source>
        <dbReference type="ARBA" id="ARBA00022679"/>
    </source>
</evidence>
<evidence type="ECO:0000256" key="2">
    <source>
        <dbReference type="ARBA" id="ARBA00004286"/>
    </source>
</evidence>
<evidence type="ECO:0000256" key="15">
    <source>
        <dbReference type="SAM" id="MobiDB-lite"/>
    </source>
</evidence>
<dbReference type="Pfam" id="PF11764">
    <property type="entry name" value="N-SET"/>
    <property type="match status" value="1"/>
</dbReference>
<comment type="function">
    <text evidence="14">Catalytic component of the COMPASS (Set1C) complex that specifically mono-, di- and trimethylates histone H3 to form H3K4me1/2/3. COMPASS recognizes ubiquitinated H2B on one face of the nucleosome which stimulates the methylation of H3 on the opposing face.</text>
</comment>
<evidence type="ECO:0000256" key="11">
    <source>
        <dbReference type="ARBA" id="ARBA00047571"/>
    </source>
</evidence>
<evidence type="ECO:0000256" key="1">
    <source>
        <dbReference type="ARBA" id="ARBA00004123"/>
    </source>
</evidence>
<evidence type="ECO:0000259" key="17">
    <source>
        <dbReference type="PROSITE" id="PS50868"/>
    </source>
</evidence>
<dbReference type="GO" id="GO:0005694">
    <property type="term" value="C:chromosome"/>
    <property type="evidence" value="ECO:0007669"/>
    <property type="project" value="UniProtKB-SubCell"/>
</dbReference>
<feature type="compositionally biased region" description="Low complexity" evidence="15">
    <location>
        <begin position="73"/>
        <end position="87"/>
    </location>
</feature>
<feature type="compositionally biased region" description="Basic and acidic residues" evidence="15">
    <location>
        <begin position="62"/>
        <end position="72"/>
    </location>
</feature>
<gene>
    <name evidence="18" type="primary">MPUL0A13860</name>
    <name evidence="18" type="ORF">METSCH_A13860</name>
</gene>
<dbReference type="Gene3D" id="2.170.270.10">
    <property type="entry name" value="SET domain"/>
    <property type="match status" value="1"/>
</dbReference>
<dbReference type="InterPro" id="IPR024636">
    <property type="entry name" value="SET_assoc"/>
</dbReference>
<evidence type="ECO:0000256" key="10">
    <source>
        <dbReference type="ARBA" id="ARBA00023242"/>
    </source>
</evidence>
<dbReference type="SMART" id="SM01291">
    <property type="entry name" value="N-SET"/>
    <property type="match status" value="1"/>
</dbReference>
<evidence type="ECO:0000256" key="13">
    <source>
        <dbReference type="ARBA" id="ARBA00049129"/>
    </source>
</evidence>
<feature type="region of interest" description="Disordered" evidence="15">
    <location>
        <begin position="327"/>
        <end position="372"/>
    </location>
</feature>
<comment type="catalytic activity">
    <reaction evidence="13">
        <text>N(6),N(6)-dimethyl-L-lysyl(4)-[histone H3] + S-adenosyl-L-methionine = N(6),N(6),N(6)-trimethyl-L-lysyl(4)-[histone H3] + S-adenosyl-L-homocysteine + H(+)</text>
        <dbReference type="Rhea" id="RHEA:60272"/>
        <dbReference type="Rhea" id="RHEA-COMP:15537"/>
        <dbReference type="Rhea" id="RHEA-COMP:15540"/>
        <dbReference type="ChEBI" id="CHEBI:15378"/>
        <dbReference type="ChEBI" id="CHEBI:57856"/>
        <dbReference type="ChEBI" id="CHEBI:59789"/>
        <dbReference type="ChEBI" id="CHEBI:61961"/>
        <dbReference type="ChEBI" id="CHEBI:61976"/>
    </reaction>
</comment>
<accession>A0A4P6XHU9</accession>
<evidence type="ECO:0000256" key="3">
    <source>
        <dbReference type="ARBA" id="ARBA00012182"/>
    </source>
</evidence>
<feature type="compositionally biased region" description="Basic and acidic residues" evidence="15">
    <location>
        <begin position="31"/>
        <end position="42"/>
    </location>
</feature>
<protein>
    <recommendedName>
        <fullName evidence="4 14">Histone-lysine N-methyltransferase, H3 lysine-4 specific</fullName>
        <ecNumber evidence="3 14">2.1.1.354</ecNumber>
    </recommendedName>
</protein>
<feature type="domain" description="SET" evidence="16">
    <location>
        <begin position="906"/>
        <end position="1023"/>
    </location>
</feature>
<dbReference type="Proteomes" id="UP000292447">
    <property type="component" value="Chromosome I"/>
</dbReference>
<feature type="compositionally biased region" description="Basic and acidic residues" evidence="15">
    <location>
        <begin position="697"/>
        <end position="729"/>
    </location>
</feature>
<dbReference type="SMART" id="SM00317">
    <property type="entry name" value="SET"/>
    <property type="match status" value="1"/>
</dbReference>
<dbReference type="SMART" id="SM00508">
    <property type="entry name" value="PostSET"/>
    <property type="match status" value="1"/>
</dbReference>
<feature type="compositionally biased region" description="Basic and acidic residues" evidence="15">
    <location>
        <begin position="327"/>
        <end position="350"/>
    </location>
</feature>
<organism evidence="18 19">
    <name type="scientific">Metschnikowia aff. pulcherrima</name>
    <dbReference type="NCBI Taxonomy" id="2163413"/>
    <lineage>
        <taxon>Eukaryota</taxon>
        <taxon>Fungi</taxon>
        <taxon>Dikarya</taxon>
        <taxon>Ascomycota</taxon>
        <taxon>Saccharomycotina</taxon>
        <taxon>Pichiomycetes</taxon>
        <taxon>Metschnikowiaceae</taxon>
        <taxon>Metschnikowia</taxon>
    </lineage>
</organism>
<evidence type="ECO:0000256" key="5">
    <source>
        <dbReference type="ARBA" id="ARBA00022454"/>
    </source>
</evidence>
<feature type="compositionally biased region" description="Acidic residues" evidence="15">
    <location>
        <begin position="677"/>
        <end position="692"/>
    </location>
</feature>
<evidence type="ECO:0000256" key="9">
    <source>
        <dbReference type="ARBA" id="ARBA00022853"/>
    </source>
</evidence>